<evidence type="ECO:0000313" key="10">
    <source>
        <dbReference type="Ensembl" id="ENSECRP00000000080.1"/>
    </source>
</evidence>
<evidence type="ECO:0000256" key="1">
    <source>
        <dbReference type="ARBA" id="ARBA00004123"/>
    </source>
</evidence>
<dbReference type="Pfam" id="PF13465">
    <property type="entry name" value="zf-H2C2_2"/>
    <property type="match status" value="1"/>
</dbReference>
<dbReference type="PROSITE" id="PS00028">
    <property type="entry name" value="ZINC_FINGER_C2H2_1"/>
    <property type="match status" value="3"/>
</dbReference>
<reference evidence="10" key="1">
    <citation type="submission" date="2021-06" db="EMBL/GenBank/DDBJ databases">
        <authorList>
            <consortium name="Wellcome Sanger Institute Data Sharing"/>
        </authorList>
    </citation>
    <scope>NUCLEOTIDE SEQUENCE [LARGE SCALE GENOMIC DNA]</scope>
</reference>
<keyword evidence="7" id="KW-0539">Nucleus</keyword>
<proteinExistence type="inferred from homology"/>
<keyword evidence="3" id="KW-0479">Metal-binding</keyword>
<evidence type="ECO:0000256" key="6">
    <source>
        <dbReference type="ARBA" id="ARBA00022833"/>
    </source>
</evidence>
<evidence type="ECO:0000313" key="11">
    <source>
        <dbReference type="Proteomes" id="UP000694620"/>
    </source>
</evidence>
<dbReference type="GO" id="GO:0005634">
    <property type="term" value="C:nucleus"/>
    <property type="evidence" value="ECO:0007669"/>
    <property type="project" value="UniProtKB-SubCell"/>
</dbReference>
<feature type="domain" description="C2H2-type" evidence="9">
    <location>
        <begin position="85"/>
        <end position="112"/>
    </location>
</feature>
<comment type="similarity">
    <text evidence="2">Belongs to the krueppel C2H2-type zinc-finger protein family.</text>
</comment>
<protein>
    <submittedName>
        <fullName evidence="10">Zgc:171929</fullName>
    </submittedName>
</protein>
<keyword evidence="5 8" id="KW-0863">Zinc-finger</keyword>
<dbReference type="GO" id="GO:0045616">
    <property type="term" value="P:regulation of keratinocyte differentiation"/>
    <property type="evidence" value="ECO:0007669"/>
    <property type="project" value="UniProtKB-ARBA"/>
</dbReference>
<evidence type="ECO:0000256" key="8">
    <source>
        <dbReference type="PROSITE-ProRule" id="PRU00042"/>
    </source>
</evidence>
<dbReference type="GO" id="GO:0010837">
    <property type="term" value="P:regulation of keratinocyte proliferation"/>
    <property type="evidence" value="ECO:0007669"/>
    <property type="project" value="UniProtKB-ARBA"/>
</dbReference>
<dbReference type="GO" id="GO:0051241">
    <property type="term" value="P:negative regulation of multicellular organismal process"/>
    <property type="evidence" value="ECO:0007669"/>
    <property type="project" value="UniProtKB-ARBA"/>
</dbReference>
<keyword evidence="4" id="KW-0677">Repeat</keyword>
<reference evidence="10" key="2">
    <citation type="submission" date="2025-08" db="UniProtKB">
        <authorList>
            <consortium name="Ensembl"/>
        </authorList>
    </citation>
    <scope>IDENTIFICATION</scope>
</reference>
<dbReference type="InterPro" id="IPR013087">
    <property type="entry name" value="Znf_C2H2_type"/>
</dbReference>
<feature type="domain" description="C2H2-type" evidence="9">
    <location>
        <begin position="152"/>
        <end position="179"/>
    </location>
</feature>
<dbReference type="AlphaFoldDB" id="A0A8C4RE30"/>
<name>A0A8C4RE30_ERPCA</name>
<dbReference type="FunFam" id="3.30.160.60:FF:000452">
    <property type="entry name" value="Transcription factor Ovo-like 2"/>
    <property type="match status" value="1"/>
</dbReference>
<dbReference type="GO" id="GO:0009968">
    <property type="term" value="P:negative regulation of signal transduction"/>
    <property type="evidence" value="ECO:0007669"/>
    <property type="project" value="UniProtKB-ARBA"/>
</dbReference>
<evidence type="ECO:0000259" key="9">
    <source>
        <dbReference type="PROSITE" id="PS50157"/>
    </source>
</evidence>
<dbReference type="InterPro" id="IPR027756">
    <property type="entry name" value="Ovo-like"/>
</dbReference>
<dbReference type="GO" id="GO:0045892">
    <property type="term" value="P:negative regulation of DNA-templated transcription"/>
    <property type="evidence" value="ECO:0007669"/>
    <property type="project" value="UniProtKB-ARBA"/>
</dbReference>
<dbReference type="GO" id="GO:0045596">
    <property type="term" value="P:negative regulation of cell differentiation"/>
    <property type="evidence" value="ECO:0007669"/>
    <property type="project" value="UniProtKB-ARBA"/>
</dbReference>
<dbReference type="SMART" id="SM00355">
    <property type="entry name" value="ZnF_C2H2"/>
    <property type="match status" value="4"/>
</dbReference>
<dbReference type="GO" id="GO:0008270">
    <property type="term" value="F:zinc ion binding"/>
    <property type="evidence" value="ECO:0007669"/>
    <property type="project" value="UniProtKB-KW"/>
</dbReference>
<keyword evidence="6" id="KW-0862">Zinc</keyword>
<dbReference type="Ensembl" id="ENSECRT00000000085.1">
    <property type="protein sequence ID" value="ENSECRP00000000080.1"/>
    <property type="gene ID" value="ENSECRG00000000059.1"/>
</dbReference>
<organism evidence="10 11">
    <name type="scientific">Erpetoichthys calabaricus</name>
    <name type="common">Rope fish</name>
    <name type="synonym">Calamoichthys calabaricus</name>
    <dbReference type="NCBI Taxonomy" id="27687"/>
    <lineage>
        <taxon>Eukaryota</taxon>
        <taxon>Metazoa</taxon>
        <taxon>Chordata</taxon>
        <taxon>Craniata</taxon>
        <taxon>Vertebrata</taxon>
        <taxon>Euteleostomi</taxon>
        <taxon>Actinopterygii</taxon>
        <taxon>Polypteriformes</taxon>
        <taxon>Polypteridae</taxon>
        <taxon>Erpetoichthys</taxon>
    </lineage>
</organism>
<feature type="domain" description="C2H2-type" evidence="9">
    <location>
        <begin position="113"/>
        <end position="141"/>
    </location>
</feature>
<dbReference type="SUPFAM" id="SSF57667">
    <property type="entry name" value="beta-beta-alpha zinc fingers"/>
    <property type="match status" value="1"/>
</dbReference>
<sequence length="210" mass="24556">MPRSFLVKKKHSPASVHRWSEALDQQRGDRYVPGIMSGHLFINSTNPPLNAHSQGDFLCLVCNKVFPLQRMLTRHLKCHSAVKKHVCRYCAKGFNDTFDLKRHMRTHTGIRPYRCELCEKAFTQRCSLESHLKKIHGVTQQYAYRERRSKIFVCEDCGYTSTNGEEYYLHMREHHPTSPALRRYFRKHAASTATKLGTVLFYRNTGAYYL</sequence>
<evidence type="ECO:0000256" key="3">
    <source>
        <dbReference type="ARBA" id="ARBA00022723"/>
    </source>
</evidence>
<evidence type="ECO:0000256" key="7">
    <source>
        <dbReference type="ARBA" id="ARBA00023242"/>
    </source>
</evidence>
<evidence type="ECO:0000256" key="2">
    <source>
        <dbReference type="ARBA" id="ARBA00006991"/>
    </source>
</evidence>
<evidence type="ECO:0000256" key="5">
    <source>
        <dbReference type="ARBA" id="ARBA00022771"/>
    </source>
</evidence>
<reference evidence="10" key="3">
    <citation type="submission" date="2025-09" db="UniProtKB">
        <authorList>
            <consortium name="Ensembl"/>
        </authorList>
    </citation>
    <scope>IDENTIFICATION</scope>
</reference>
<dbReference type="GO" id="GO:0009913">
    <property type="term" value="P:epidermal cell differentiation"/>
    <property type="evidence" value="ECO:0007669"/>
    <property type="project" value="TreeGrafter"/>
</dbReference>
<evidence type="ECO:0000256" key="4">
    <source>
        <dbReference type="ARBA" id="ARBA00022737"/>
    </source>
</evidence>
<comment type="subcellular location">
    <subcellularLocation>
        <location evidence="1">Nucleus</location>
    </subcellularLocation>
</comment>
<dbReference type="Proteomes" id="UP000694620">
    <property type="component" value="Chromosome 1"/>
</dbReference>
<accession>A0A8C4RE30</accession>
<dbReference type="PROSITE" id="PS50157">
    <property type="entry name" value="ZINC_FINGER_C2H2_2"/>
    <property type="match status" value="4"/>
</dbReference>
<dbReference type="InterPro" id="IPR036236">
    <property type="entry name" value="Znf_C2H2_sf"/>
</dbReference>
<dbReference type="FunFam" id="3.30.160.60:FF:001250">
    <property type="entry name" value="putative transcription factor ovo-like protein 3"/>
    <property type="match status" value="1"/>
</dbReference>
<dbReference type="GeneTree" id="ENSGT00940000159359"/>
<dbReference type="PANTHER" id="PTHR10032">
    <property type="entry name" value="ZINC FINGER PROTEIN WITH KRAB AND SCAN DOMAINS"/>
    <property type="match status" value="1"/>
</dbReference>
<keyword evidence="11" id="KW-1185">Reference proteome</keyword>
<dbReference type="PANTHER" id="PTHR10032:SF273">
    <property type="entry name" value="OVO LIKE ZINC FINGER 3"/>
    <property type="match status" value="1"/>
</dbReference>
<dbReference type="Gene3D" id="3.30.160.60">
    <property type="entry name" value="Classic Zinc Finger"/>
    <property type="match status" value="2"/>
</dbReference>
<feature type="domain" description="C2H2-type" evidence="9">
    <location>
        <begin position="57"/>
        <end position="84"/>
    </location>
</feature>
<dbReference type="GO" id="GO:0000978">
    <property type="term" value="F:RNA polymerase II cis-regulatory region sequence-specific DNA binding"/>
    <property type="evidence" value="ECO:0007669"/>
    <property type="project" value="TreeGrafter"/>
</dbReference>
<dbReference type="GO" id="GO:0000981">
    <property type="term" value="F:DNA-binding transcription factor activity, RNA polymerase II-specific"/>
    <property type="evidence" value="ECO:0007669"/>
    <property type="project" value="TreeGrafter"/>
</dbReference>